<comment type="caution">
    <text evidence="1">The sequence shown here is derived from an EMBL/GenBank/DDBJ whole genome shotgun (WGS) entry which is preliminary data.</text>
</comment>
<protein>
    <submittedName>
        <fullName evidence="1">Uncharacterized protein</fullName>
    </submittedName>
</protein>
<name>A0A4Z2G8H9_9TELE</name>
<evidence type="ECO:0000313" key="1">
    <source>
        <dbReference type="EMBL" id="TNN49837.1"/>
    </source>
</evidence>
<keyword evidence="2" id="KW-1185">Reference proteome</keyword>
<accession>A0A4Z2G8H9</accession>
<organism evidence="1 2">
    <name type="scientific">Liparis tanakae</name>
    <name type="common">Tanaka's snailfish</name>
    <dbReference type="NCBI Taxonomy" id="230148"/>
    <lineage>
        <taxon>Eukaryota</taxon>
        <taxon>Metazoa</taxon>
        <taxon>Chordata</taxon>
        <taxon>Craniata</taxon>
        <taxon>Vertebrata</taxon>
        <taxon>Euteleostomi</taxon>
        <taxon>Actinopterygii</taxon>
        <taxon>Neopterygii</taxon>
        <taxon>Teleostei</taxon>
        <taxon>Neoteleostei</taxon>
        <taxon>Acanthomorphata</taxon>
        <taxon>Eupercaria</taxon>
        <taxon>Perciformes</taxon>
        <taxon>Cottioidei</taxon>
        <taxon>Cottales</taxon>
        <taxon>Liparidae</taxon>
        <taxon>Liparis</taxon>
    </lineage>
</organism>
<gene>
    <name evidence="1" type="ORF">EYF80_039991</name>
</gene>
<dbReference type="EMBL" id="SRLO01000640">
    <property type="protein sequence ID" value="TNN49837.1"/>
    <property type="molecule type" value="Genomic_DNA"/>
</dbReference>
<proteinExistence type="predicted"/>
<evidence type="ECO:0000313" key="2">
    <source>
        <dbReference type="Proteomes" id="UP000314294"/>
    </source>
</evidence>
<dbReference type="AlphaFoldDB" id="A0A4Z2G8H9"/>
<sequence>MFCMLHLRELESATGLHHLTPSASKCTYQQSNKYGHITRGRLLTLPSEMSRGFEEVVWGRIKPNVKR</sequence>
<dbReference type="Proteomes" id="UP000314294">
    <property type="component" value="Unassembled WGS sequence"/>
</dbReference>
<reference evidence="1 2" key="1">
    <citation type="submission" date="2019-03" db="EMBL/GenBank/DDBJ databases">
        <title>First draft genome of Liparis tanakae, snailfish: a comprehensive survey of snailfish specific genes.</title>
        <authorList>
            <person name="Kim W."/>
            <person name="Song I."/>
            <person name="Jeong J.-H."/>
            <person name="Kim D."/>
            <person name="Kim S."/>
            <person name="Ryu S."/>
            <person name="Song J.Y."/>
            <person name="Lee S.K."/>
        </authorList>
    </citation>
    <scope>NUCLEOTIDE SEQUENCE [LARGE SCALE GENOMIC DNA]</scope>
    <source>
        <tissue evidence="1">Muscle</tissue>
    </source>
</reference>